<feature type="compositionally biased region" description="Basic and acidic residues" evidence="1">
    <location>
        <begin position="198"/>
        <end position="219"/>
    </location>
</feature>
<dbReference type="SUPFAM" id="SSF52949">
    <property type="entry name" value="Macro domain-like"/>
    <property type="match status" value="1"/>
</dbReference>
<keyword evidence="3" id="KW-1185">Reference proteome</keyword>
<feature type="compositionally biased region" description="Polar residues" evidence="1">
    <location>
        <begin position="97"/>
        <end position="106"/>
    </location>
</feature>
<reference evidence="2 3" key="1">
    <citation type="submission" date="2022-12" db="EMBL/GenBank/DDBJ databases">
        <title>Genomic features and morphological characterization of a novel Knufia sp. strain isolated from spacecraft assembly facility.</title>
        <authorList>
            <person name="Teixeira M."/>
            <person name="Chander A.M."/>
            <person name="Stajich J.E."/>
            <person name="Venkateswaran K."/>
        </authorList>
    </citation>
    <scope>NUCLEOTIDE SEQUENCE [LARGE SCALE GENOMIC DNA]</scope>
    <source>
        <strain evidence="2 3">FJI-L2-BK-P2</strain>
    </source>
</reference>
<dbReference type="Gene3D" id="3.40.220.10">
    <property type="entry name" value="Leucine Aminopeptidase, subunit E, domain 1"/>
    <property type="match status" value="1"/>
</dbReference>
<evidence type="ECO:0000313" key="2">
    <source>
        <dbReference type="EMBL" id="KAK5951524.1"/>
    </source>
</evidence>
<organism evidence="2 3">
    <name type="scientific">Knufia fluminis</name>
    <dbReference type="NCBI Taxonomy" id="191047"/>
    <lineage>
        <taxon>Eukaryota</taxon>
        <taxon>Fungi</taxon>
        <taxon>Dikarya</taxon>
        <taxon>Ascomycota</taxon>
        <taxon>Pezizomycotina</taxon>
        <taxon>Eurotiomycetes</taxon>
        <taxon>Chaetothyriomycetidae</taxon>
        <taxon>Chaetothyriales</taxon>
        <taxon>Trichomeriaceae</taxon>
        <taxon>Knufia</taxon>
    </lineage>
</organism>
<dbReference type="InterPro" id="IPR043472">
    <property type="entry name" value="Macro_dom-like"/>
</dbReference>
<evidence type="ECO:0000256" key="1">
    <source>
        <dbReference type="SAM" id="MobiDB-lite"/>
    </source>
</evidence>
<dbReference type="AlphaFoldDB" id="A0AAN8EBK1"/>
<protein>
    <submittedName>
        <fullName evidence="2">ADP-ribose 1''-phosphate phosphatase</fullName>
        <ecNumber evidence="2">3.1.3.84</ecNumber>
    </submittedName>
</protein>
<comment type="caution">
    <text evidence="2">The sequence shown here is derived from an EMBL/GenBank/DDBJ whole genome shotgun (WGS) entry which is preliminary data.</text>
</comment>
<name>A0AAN8EBK1_9EURO</name>
<dbReference type="Proteomes" id="UP001316803">
    <property type="component" value="Unassembled WGS sequence"/>
</dbReference>
<dbReference type="EMBL" id="JAKLMC020000020">
    <property type="protein sequence ID" value="KAK5951524.1"/>
    <property type="molecule type" value="Genomic_DNA"/>
</dbReference>
<keyword evidence="2" id="KW-0378">Hydrolase</keyword>
<dbReference type="GO" id="GO:0016787">
    <property type="term" value="F:hydrolase activity"/>
    <property type="evidence" value="ECO:0007669"/>
    <property type="project" value="UniProtKB-KW"/>
</dbReference>
<proteinExistence type="predicted"/>
<feature type="region of interest" description="Disordered" evidence="1">
    <location>
        <begin position="97"/>
        <end position="219"/>
    </location>
</feature>
<dbReference type="EC" id="3.1.3.84" evidence="2"/>
<evidence type="ECO:0000313" key="3">
    <source>
        <dbReference type="Proteomes" id="UP001316803"/>
    </source>
</evidence>
<feature type="compositionally biased region" description="Acidic residues" evidence="1">
    <location>
        <begin position="14"/>
        <end position="24"/>
    </location>
</feature>
<feature type="region of interest" description="Disordered" evidence="1">
    <location>
        <begin position="1"/>
        <end position="48"/>
    </location>
</feature>
<gene>
    <name evidence="2" type="primary">POA1</name>
    <name evidence="2" type="ORF">OHC33_007580</name>
</gene>
<sequence>MSYQGFPSGTERNEFDDLLEEQEEERPSHNAIDAPRDRGPNIFTEPLQEDPHDYLADLKFLANQPNYQQPQQVQTAQPLSAVPVRTSPSLPQQVLQPVLSNTINTRSLQSSSHPSQHKPHSIVIPSELLDPHSSPAAYAPQIYSDPQPEHSPFDSMFLTVPANPHDKFGDPAMDVENQSPRPTKRRAPKDPMTAGKTPAEKRAKKSKTDIKSDEPPLRHAIGDITSTTPAIASPFQILDTDQTIRNLPDDSIIVHATNCLSTWGAGFALELRKEYRQAEQVYKRHCDSFIPPGGKIALRDDLIGTCLLIPPQFGFAKERRVWVACLFASYGYGRMRDPNPGVDRPDQVQAATRSALEHLHLQLRQVSERNYKVIMQPRAYGTLDLRTLHLTEPQSNIAVPSSIGGQGSETGAVSATFNQDNVKSNFVTEMPPPPKDIYSPKICQGRFNVPWEITSSMIKEVFADWQSKWYILPEPK</sequence>
<accession>A0AAN8EBK1</accession>